<evidence type="ECO:0000313" key="3">
    <source>
        <dbReference type="Proteomes" id="UP000814176"/>
    </source>
</evidence>
<dbReference type="EMBL" id="JADCUA010000006">
    <property type="protein sequence ID" value="KAH9839222.1"/>
    <property type="molecule type" value="Genomic_DNA"/>
</dbReference>
<feature type="region of interest" description="Disordered" evidence="1">
    <location>
        <begin position="121"/>
        <end position="147"/>
    </location>
</feature>
<dbReference type="RefSeq" id="XP_047780977.1">
    <property type="nucleotide sequence ID" value="XM_047918980.1"/>
</dbReference>
<evidence type="ECO:0008006" key="4">
    <source>
        <dbReference type="Google" id="ProtNLM"/>
    </source>
</evidence>
<name>A0ABQ8KLL9_9APHY</name>
<organism evidence="2 3">
    <name type="scientific">Rhodofomes roseus</name>
    <dbReference type="NCBI Taxonomy" id="34475"/>
    <lineage>
        <taxon>Eukaryota</taxon>
        <taxon>Fungi</taxon>
        <taxon>Dikarya</taxon>
        <taxon>Basidiomycota</taxon>
        <taxon>Agaricomycotina</taxon>
        <taxon>Agaricomycetes</taxon>
        <taxon>Polyporales</taxon>
        <taxon>Rhodofomes</taxon>
    </lineage>
</organism>
<feature type="compositionally biased region" description="Polar residues" evidence="1">
    <location>
        <begin position="121"/>
        <end position="142"/>
    </location>
</feature>
<proteinExistence type="predicted"/>
<evidence type="ECO:0000313" key="2">
    <source>
        <dbReference type="EMBL" id="KAH9839222.1"/>
    </source>
</evidence>
<keyword evidence="3" id="KW-1185">Reference proteome</keyword>
<dbReference type="Proteomes" id="UP000814176">
    <property type="component" value="Unassembled WGS sequence"/>
</dbReference>
<protein>
    <recommendedName>
        <fullName evidence="4">Secreted protein</fullName>
    </recommendedName>
</protein>
<comment type="caution">
    <text evidence="2">The sequence shown here is derived from an EMBL/GenBank/DDBJ whole genome shotgun (WGS) entry which is preliminary data.</text>
</comment>
<evidence type="ECO:0000256" key="1">
    <source>
        <dbReference type="SAM" id="MobiDB-lite"/>
    </source>
</evidence>
<accession>A0ABQ8KLL9</accession>
<gene>
    <name evidence="2" type="ORF">C8Q71DRAFT_503347</name>
</gene>
<reference evidence="2 3" key="1">
    <citation type="journal article" date="2021" name="Environ. Microbiol.">
        <title>Gene family expansions and transcriptome signatures uncover fungal adaptations to wood decay.</title>
        <authorList>
            <person name="Hage H."/>
            <person name="Miyauchi S."/>
            <person name="Viragh M."/>
            <person name="Drula E."/>
            <person name="Min B."/>
            <person name="Chaduli D."/>
            <person name="Navarro D."/>
            <person name="Favel A."/>
            <person name="Norest M."/>
            <person name="Lesage-Meessen L."/>
            <person name="Balint B."/>
            <person name="Merenyi Z."/>
            <person name="de Eugenio L."/>
            <person name="Morin E."/>
            <person name="Martinez A.T."/>
            <person name="Baldrian P."/>
            <person name="Stursova M."/>
            <person name="Martinez M.J."/>
            <person name="Novotny C."/>
            <person name="Magnuson J.K."/>
            <person name="Spatafora J.W."/>
            <person name="Maurice S."/>
            <person name="Pangilinan J."/>
            <person name="Andreopoulos W."/>
            <person name="LaButti K."/>
            <person name="Hundley H."/>
            <person name="Na H."/>
            <person name="Kuo A."/>
            <person name="Barry K."/>
            <person name="Lipzen A."/>
            <person name="Henrissat B."/>
            <person name="Riley R."/>
            <person name="Ahrendt S."/>
            <person name="Nagy L.G."/>
            <person name="Grigoriev I.V."/>
            <person name="Martin F."/>
            <person name="Rosso M.N."/>
        </authorList>
    </citation>
    <scope>NUCLEOTIDE SEQUENCE [LARGE SCALE GENOMIC DNA]</scope>
    <source>
        <strain evidence="2 3">CIRM-BRFM 1785</strain>
    </source>
</reference>
<dbReference type="GeneID" id="71999712"/>
<sequence>MLSLSVLSLRSSWPLACLSFNASGSLASAGVACGGRKSATVRHTRPMTCLQPAVSGMTMSDAQMTKSSAAEHACTRLAADQCVRSLCTQKIHRNDAALTDRPNQTTPTTERHLTYTQQTRTRALTTHNTGSSSTQEGRTTQEAGGRLLRATRPRAGLATYCRRKGGRRTGAGAK</sequence>